<comment type="caution">
    <text evidence="8">The sequence shown here is derived from an EMBL/GenBank/DDBJ whole genome shotgun (WGS) entry which is preliminary data.</text>
</comment>
<keyword evidence="7" id="KW-0472">Membrane</keyword>
<evidence type="ECO:0000256" key="7">
    <source>
        <dbReference type="SAM" id="Phobius"/>
    </source>
</evidence>
<sequence>MFDKIAVSSVKHFLTSCSISFGFVLALLFPLVALLIHDFLLYLRLPPGPTPLPFLGNKFIISPTSPWIQFEKWSHIYGPIFTIWIGRRPTIVISDPNVAVDLLEKRSIKYSSRPRFVVMGELYWDNAGILVQPYGKEWQTRRRMLHQALNPSALRLYKPVQEAEATRLCLSILKDQRSYEGLIDRFTASVVFCIAYGHRIDSMNSSIIRQRLEYMQYSASLNIPGKFLVESFPWLKYIPNFLAPWKAEIQRRGRGEAAMNLDLLRRVKDDIRTASSPNTVPNSLTKLLLEAQKSDPTTFDILSERDFSFVPASLFGAGSDTTASTLCSAMLMLVTNPQTQALAHAELDHVIGTSRMPNFSDEPNLPYIKALCNEVLRIRPVAVLGGTPHANSVSDVYNGYHIPKGTTILSNSWAINLNSSYYPNPHNFNPLRFLKVDPSSLPYIPPLSETDVAEMNPSQTHPAKDGHSSFGWGRRICPGAGLAQNSLFIALARLLWAFEFMPTLDEKGVSTQYDTFAYTQGFNIRPQTFRCEINLRDEKRQKTLMVEHEEAEKILNAFSPFEESGCEI</sequence>
<dbReference type="InterPro" id="IPR017972">
    <property type="entry name" value="Cyt_P450_CS"/>
</dbReference>
<reference evidence="9" key="1">
    <citation type="journal article" date="2017" name="Nat. Microbiol.">
        <title>Global analysis of biosynthetic gene clusters reveals vast potential of secondary metabolite production in Penicillium species.</title>
        <authorList>
            <person name="Nielsen J.C."/>
            <person name="Grijseels S."/>
            <person name="Prigent S."/>
            <person name="Ji B."/>
            <person name="Dainat J."/>
            <person name="Nielsen K.F."/>
            <person name="Frisvad J.C."/>
            <person name="Workman M."/>
            <person name="Nielsen J."/>
        </authorList>
    </citation>
    <scope>NUCLEOTIDE SEQUENCE [LARGE SCALE GENOMIC DNA]</scope>
    <source>
        <strain evidence="9">IBT 24891</strain>
    </source>
</reference>
<feature type="binding site" description="axial binding residue" evidence="5">
    <location>
        <position position="477"/>
    </location>
    <ligand>
        <name>heme</name>
        <dbReference type="ChEBI" id="CHEBI:30413"/>
    </ligand>
    <ligandPart>
        <name>Fe</name>
        <dbReference type="ChEBI" id="CHEBI:18248"/>
    </ligandPart>
</feature>
<comment type="similarity">
    <text evidence="1 6">Belongs to the cytochrome P450 family.</text>
</comment>
<dbReference type="OrthoDB" id="1103324at2759"/>
<comment type="cofactor">
    <cofactor evidence="5">
        <name>heme</name>
        <dbReference type="ChEBI" id="CHEBI:30413"/>
    </cofactor>
</comment>
<dbReference type="STRING" id="303698.A0A1V6TZ17"/>
<dbReference type="PANTHER" id="PTHR46300:SF4">
    <property type="entry name" value="CYTOCHROME P450 98A3"/>
    <property type="match status" value="1"/>
</dbReference>
<dbReference type="Gene3D" id="1.10.630.10">
    <property type="entry name" value="Cytochrome P450"/>
    <property type="match status" value="1"/>
</dbReference>
<dbReference type="PROSITE" id="PS00086">
    <property type="entry name" value="CYTOCHROME_P450"/>
    <property type="match status" value="1"/>
</dbReference>
<organism evidence="8 9">
    <name type="scientific">Penicillium steckii</name>
    <dbReference type="NCBI Taxonomy" id="303698"/>
    <lineage>
        <taxon>Eukaryota</taxon>
        <taxon>Fungi</taxon>
        <taxon>Dikarya</taxon>
        <taxon>Ascomycota</taxon>
        <taxon>Pezizomycotina</taxon>
        <taxon>Eurotiomycetes</taxon>
        <taxon>Eurotiomycetidae</taxon>
        <taxon>Eurotiales</taxon>
        <taxon>Aspergillaceae</taxon>
        <taxon>Penicillium</taxon>
    </lineage>
</organism>
<keyword evidence="5 6" id="KW-0349">Heme</keyword>
<evidence type="ECO:0000256" key="5">
    <source>
        <dbReference type="PIRSR" id="PIRSR602401-1"/>
    </source>
</evidence>
<keyword evidence="4 5" id="KW-0408">Iron</keyword>
<dbReference type="GO" id="GO:0004497">
    <property type="term" value="F:monooxygenase activity"/>
    <property type="evidence" value="ECO:0007669"/>
    <property type="project" value="UniProtKB-KW"/>
</dbReference>
<dbReference type="GO" id="GO:0043386">
    <property type="term" value="P:mycotoxin biosynthetic process"/>
    <property type="evidence" value="ECO:0007669"/>
    <property type="project" value="UniProtKB-ARBA"/>
</dbReference>
<evidence type="ECO:0000256" key="6">
    <source>
        <dbReference type="RuleBase" id="RU000461"/>
    </source>
</evidence>
<keyword evidence="7" id="KW-1133">Transmembrane helix</keyword>
<dbReference type="Proteomes" id="UP000191285">
    <property type="component" value="Unassembled WGS sequence"/>
</dbReference>
<dbReference type="CDD" id="cd11065">
    <property type="entry name" value="CYP64-like"/>
    <property type="match status" value="1"/>
</dbReference>
<dbReference type="PANTHER" id="PTHR46300">
    <property type="entry name" value="P450, PUTATIVE (EUROFUNG)-RELATED-RELATED"/>
    <property type="match status" value="1"/>
</dbReference>
<feature type="transmembrane region" description="Helical" evidence="7">
    <location>
        <begin position="12"/>
        <end position="36"/>
    </location>
</feature>
<dbReference type="PRINTS" id="PR00385">
    <property type="entry name" value="P450"/>
</dbReference>
<dbReference type="GO" id="GO:0020037">
    <property type="term" value="F:heme binding"/>
    <property type="evidence" value="ECO:0007669"/>
    <property type="project" value="InterPro"/>
</dbReference>
<evidence type="ECO:0000313" key="8">
    <source>
        <dbReference type="EMBL" id="OQE31511.1"/>
    </source>
</evidence>
<keyword evidence="9" id="KW-1185">Reference proteome</keyword>
<dbReference type="GO" id="GO:0005506">
    <property type="term" value="F:iron ion binding"/>
    <property type="evidence" value="ECO:0007669"/>
    <property type="project" value="InterPro"/>
</dbReference>
<evidence type="ECO:0000256" key="4">
    <source>
        <dbReference type="ARBA" id="ARBA00023004"/>
    </source>
</evidence>
<keyword evidence="6" id="KW-0503">Monooxygenase</keyword>
<evidence type="ECO:0000313" key="9">
    <source>
        <dbReference type="Proteomes" id="UP000191285"/>
    </source>
</evidence>
<keyword evidence="2 5" id="KW-0479">Metal-binding</keyword>
<dbReference type="SUPFAM" id="SSF48264">
    <property type="entry name" value="Cytochrome P450"/>
    <property type="match status" value="1"/>
</dbReference>
<dbReference type="EMBL" id="MLKD01000001">
    <property type="protein sequence ID" value="OQE31511.1"/>
    <property type="molecule type" value="Genomic_DNA"/>
</dbReference>
<dbReference type="PRINTS" id="PR00463">
    <property type="entry name" value="EP450I"/>
</dbReference>
<evidence type="ECO:0000256" key="1">
    <source>
        <dbReference type="ARBA" id="ARBA00010617"/>
    </source>
</evidence>
<name>A0A1V6TZ17_9EURO</name>
<evidence type="ECO:0000256" key="3">
    <source>
        <dbReference type="ARBA" id="ARBA00023002"/>
    </source>
</evidence>
<protein>
    <recommendedName>
        <fullName evidence="10">Cytochrome P450</fullName>
    </recommendedName>
</protein>
<keyword evidence="3 6" id="KW-0560">Oxidoreductase</keyword>
<proteinExistence type="inferred from homology"/>
<keyword evidence="7" id="KW-0812">Transmembrane</keyword>
<dbReference type="GO" id="GO:0016705">
    <property type="term" value="F:oxidoreductase activity, acting on paired donors, with incorporation or reduction of molecular oxygen"/>
    <property type="evidence" value="ECO:0007669"/>
    <property type="project" value="InterPro"/>
</dbReference>
<evidence type="ECO:0008006" key="10">
    <source>
        <dbReference type="Google" id="ProtNLM"/>
    </source>
</evidence>
<dbReference type="InterPro" id="IPR002401">
    <property type="entry name" value="Cyt_P450_E_grp-I"/>
</dbReference>
<evidence type="ECO:0000256" key="2">
    <source>
        <dbReference type="ARBA" id="ARBA00022723"/>
    </source>
</evidence>
<dbReference type="InterPro" id="IPR001128">
    <property type="entry name" value="Cyt_P450"/>
</dbReference>
<dbReference type="AlphaFoldDB" id="A0A1V6TZ17"/>
<accession>A0A1V6TZ17</accession>
<gene>
    <name evidence="8" type="ORF">PENSTE_c001G03197</name>
</gene>
<dbReference type="InterPro" id="IPR050364">
    <property type="entry name" value="Cytochrome_P450_fung"/>
</dbReference>
<dbReference type="InterPro" id="IPR036396">
    <property type="entry name" value="Cyt_P450_sf"/>
</dbReference>
<dbReference type="Pfam" id="PF00067">
    <property type="entry name" value="p450"/>
    <property type="match status" value="1"/>
</dbReference>